<evidence type="ECO:0000313" key="2">
    <source>
        <dbReference type="Proteomes" id="UP001642260"/>
    </source>
</evidence>
<reference evidence="1 2" key="1">
    <citation type="submission" date="2022-03" db="EMBL/GenBank/DDBJ databases">
        <authorList>
            <person name="Macdonald S."/>
            <person name="Ahmed S."/>
            <person name="Newling K."/>
        </authorList>
    </citation>
    <scope>NUCLEOTIDE SEQUENCE [LARGE SCALE GENOMIC DNA]</scope>
</reference>
<dbReference type="Proteomes" id="UP001642260">
    <property type="component" value="Unassembled WGS sequence"/>
</dbReference>
<evidence type="ECO:0000313" key="1">
    <source>
        <dbReference type="EMBL" id="CAH8354634.1"/>
    </source>
</evidence>
<gene>
    <name evidence="1" type="ORF">ERUC_LOCUS20389</name>
</gene>
<sequence length="127" mass="15003">MSEITRLMQEEVTLGEVPGTREEEEFSDDKLVLDICWKRKRSDEKEEKIFVEKDNNEFKTPTRPENRILKVRQCPPAPTKGVKIYRGKTISCRRQLSFPPKNAVSSFITDLQWRTIKRERDINISFT</sequence>
<name>A0ABC8K9V0_ERUVS</name>
<dbReference type="AlphaFoldDB" id="A0ABC8K9V0"/>
<organism evidence="1 2">
    <name type="scientific">Eruca vesicaria subsp. sativa</name>
    <name type="common">Garden rocket</name>
    <name type="synonym">Eruca sativa</name>
    <dbReference type="NCBI Taxonomy" id="29727"/>
    <lineage>
        <taxon>Eukaryota</taxon>
        <taxon>Viridiplantae</taxon>
        <taxon>Streptophyta</taxon>
        <taxon>Embryophyta</taxon>
        <taxon>Tracheophyta</taxon>
        <taxon>Spermatophyta</taxon>
        <taxon>Magnoliopsida</taxon>
        <taxon>eudicotyledons</taxon>
        <taxon>Gunneridae</taxon>
        <taxon>Pentapetalae</taxon>
        <taxon>rosids</taxon>
        <taxon>malvids</taxon>
        <taxon>Brassicales</taxon>
        <taxon>Brassicaceae</taxon>
        <taxon>Brassiceae</taxon>
        <taxon>Eruca</taxon>
    </lineage>
</organism>
<keyword evidence="2" id="KW-1185">Reference proteome</keyword>
<comment type="caution">
    <text evidence="1">The sequence shown here is derived from an EMBL/GenBank/DDBJ whole genome shotgun (WGS) entry which is preliminary data.</text>
</comment>
<accession>A0ABC8K9V0</accession>
<dbReference type="EMBL" id="CAKOAT010196932">
    <property type="protein sequence ID" value="CAH8354634.1"/>
    <property type="molecule type" value="Genomic_DNA"/>
</dbReference>
<protein>
    <submittedName>
        <fullName evidence="1">Uncharacterized protein</fullName>
    </submittedName>
</protein>
<proteinExistence type="predicted"/>